<dbReference type="EMBL" id="FUXA01000004">
    <property type="protein sequence ID" value="SJZ44067.1"/>
    <property type="molecule type" value="Genomic_DNA"/>
</dbReference>
<feature type="transmembrane region" description="Helical" evidence="7">
    <location>
        <begin position="214"/>
        <end position="233"/>
    </location>
</feature>
<feature type="transmembrane region" description="Helical" evidence="7">
    <location>
        <begin position="40"/>
        <end position="63"/>
    </location>
</feature>
<evidence type="ECO:0000256" key="3">
    <source>
        <dbReference type="ARBA" id="ARBA00022475"/>
    </source>
</evidence>
<comment type="similarity">
    <text evidence="2">Belongs to the acyltransferase 3 family.</text>
</comment>
<feature type="transmembrane region" description="Helical" evidence="7">
    <location>
        <begin position="278"/>
        <end position="298"/>
    </location>
</feature>
<proteinExistence type="inferred from homology"/>
<feature type="transmembrane region" description="Helical" evidence="7">
    <location>
        <begin position="184"/>
        <end position="202"/>
    </location>
</feature>
<dbReference type="InterPro" id="IPR002656">
    <property type="entry name" value="Acyl_transf_3_dom"/>
</dbReference>
<feature type="domain" description="Acyltransferase 3" evidence="8">
    <location>
        <begin position="7"/>
        <end position="328"/>
    </location>
</feature>
<dbReference type="AlphaFoldDB" id="A0A1T4KNZ3"/>
<sequence>MKTKKDYLTLISVVSAFAVLLLHTNNCFWSFNPTERYWKTANIIECVNYFAVPLFFMISGITLIDFREKYTLKTYFIKRIKKTVIPFVFWNFVALAYLIKRDKVEINQINLKFIYQGICNSKLVSIFWFFGPLFIIYLCMPLFGAIDKSKRKEIFTYLVILGGILNILIPFLFAVFWPDLTFPYSIRAVGGYLYWIPLGWILDNTEFTGKQRCMIYLGAIVGLVLHIVGTYNLSMEAGKIVETYKGYENLPSVLYAAGMFVFLKQVGLKCMNGKKGRFINWLGKYTFPIYLIQVFLLWEVRYNTSIDVKSITYRLGAPFVMIPIIIIFTACLRKIPIVKNIVP</sequence>
<gene>
    <name evidence="9" type="ORF">SAMN02745110_00490</name>
</gene>
<evidence type="ECO:0000259" key="8">
    <source>
        <dbReference type="Pfam" id="PF01757"/>
    </source>
</evidence>
<dbReference type="Proteomes" id="UP000189857">
    <property type="component" value="Unassembled WGS sequence"/>
</dbReference>
<comment type="subcellular location">
    <subcellularLocation>
        <location evidence="1">Cell membrane</location>
        <topology evidence="1">Multi-pass membrane protein</topology>
    </subcellularLocation>
</comment>
<dbReference type="GO" id="GO:0009246">
    <property type="term" value="P:enterobacterial common antigen biosynthetic process"/>
    <property type="evidence" value="ECO:0007669"/>
    <property type="project" value="TreeGrafter"/>
</dbReference>
<keyword evidence="4 7" id="KW-0812">Transmembrane</keyword>
<dbReference type="PANTHER" id="PTHR40074">
    <property type="entry name" value="O-ACETYLTRANSFERASE WECH"/>
    <property type="match status" value="1"/>
</dbReference>
<dbReference type="GO" id="GO:0016413">
    <property type="term" value="F:O-acetyltransferase activity"/>
    <property type="evidence" value="ECO:0007669"/>
    <property type="project" value="TreeGrafter"/>
</dbReference>
<organism evidence="9 10">
    <name type="scientific">Eubacterium ruminantium</name>
    <dbReference type="NCBI Taxonomy" id="42322"/>
    <lineage>
        <taxon>Bacteria</taxon>
        <taxon>Bacillati</taxon>
        <taxon>Bacillota</taxon>
        <taxon>Clostridia</taxon>
        <taxon>Eubacteriales</taxon>
        <taxon>Eubacteriaceae</taxon>
        <taxon>Eubacterium</taxon>
    </lineage>
</organism>
<keyword evidence="9" id="KW-0808">Transferase</keyword>
<accession>A0A1T4KNZ3</accession>
<dbReference type="PANTHER" id="PTHR40074:SF2">
    <property type="entry name" value="O-ACETYLTRANSFERASE WECH"/>
    <property type="match status" value="1"/>
</dbReference>
<protein>
    <submittedName>
        <fullName evidence="9">Surface polysaccharide O-acyltransferase, integral membrane enzyme</fullName>
    </submittedName>
</protein>
<evidence type="ECO:0000256" key="5">
    <source>
        <dbReference type="ARBA" id="ARBA00022989"/>
    </source>
</evidence>
<feature type="transmembrane region" description="Helical" evidence="7">
    <location>
        <begin position="253"/>
        <end position="271"/>
    </location>
</feature>
<evidence type="ECO:0000256" key="2">
    <source>
        <dbReference type="ARBA" id="ARBA00007400"/>
    </source>
</evidence>
<feature type="transmembrane region" description="Helical" evidence="7">
    <location>
        <begin position="123"/>
        <end position="143"/>
    </location>
</feature>
<reference evidence="9 10" key="1">
    <citation type="submission" date="2017-02" db="EMBL/GenBank/DDBJ databases">
        <authorList>
            <person name="Peterson S.W."/>
        </authorList>
    </citation>
    <scope>NUCLEOTIDE SEQUENCE [LARGE SCALE GENOMIC DNA]</scope>
    <source>
        <strain evidence="9 10">ATCC 17233</strain>
    </source>
</reference>
<evidence type="ECO:0000313" key="10">
    <source>
        <dbReference type="Proteomes" id="UP000189857"/>
    </source>
</evidence>
<dbReference type="RefSeq" id="WP_078786155.1">
    <property type="nucleotide sequence ID" value="NZ_CAJOJK010000020.1"/>
</dbReference>
<keyword evidence="6 7" id="KW-0472">Membrane</keyword>
<keyword evidence="5 7" id="KW-1133">Transmembrane helix</keyword>
<keyword evidence="10" id="KW-1185">Reference proteome</keyword>
<evidence type="ECO:0000313" key="9">
    <source>
        <dbReference type="EMBL" id="SJZ44067.1"/>
    </source>
</evidence>
<evidence type="ECO:0000256" key="6">
    <source>
        <dbReference type="ARBA" id="ARBA00023136"/>
    </source>
</evidence>
<name>A0A1T4KNZ3_9FIRM</name>
<dbReference type="OrthoDB" id="9810469at2"/>
<dbReference type="Pfam" id="PF01757">
    <property type="entry name" value="Acyl_transf_3"/>
    <property type="match status" value="1"/>
</dbReference>
<keyword evidence="9" id="KW-0012">Acyltransferase</keyword>
<evidence type="ECO:0000256" key="7">
    <source>
        <dbReference type="SAM" id="Phobius"/>
    </source>
</evidence>
<keyword evidence="3" id="KW-1003">Cell membrane</keyword>
<feature type="transmembrane region" description="Helical" evidence="7">
    <location>
        <begin position="155"/>
        <end position="178"/>
    </location>
</feature>
<feature type="transmembrane region" description="Helical" evidence="7">
    <location>
        <begin position="83"/>
        <end position="99"/>
    </location>
</feature>
<evidence type="ECO:0000256" key="1">
    <source>
        <dbReference type="ARBA" id="ARBA00004651"/>
    </source>
</evidence>
<feature type="transmembrane region" description="Helical" evidence="7">
    <location>
        <begin position="310"/>
        <end position="332"/>
    </location>
</feature>
<dbReference type="GO" id="GO:0005886">
    <property type="term" value="C:plasma membrane"/>
    <property type="evidence" value="ECO:0007669"/>
    <property type="project" value="UniProtKB-SubCell"/>
</dbReference>
<evidence type="ECO:0000256" key="4">
    <source>
        <dbReference type="ARBA" id="ARBA00022692"/>
    </source>
</evidence>